<proteinExistence type="predicted"/>
<accession>A0A2U1TDG5</accession>
<reference evidence="2" key="1">
    <citation type="submission" date="2018-04" db="EMBL/GenBank/DDBJ databases">
        <authorList>
            <person name="Liu S."/>
            <person name="Wang Z."/>
            <person name="Li J."/>
        </authorList>
    </citation>
    <scope>NUCLEOTIDE SEQUENCE [LARGE SCALE GENOMIC DNA]</scope>
    <source>
        <strain evidence="2">622</strain>
    </source>
</reference>
<sequence length="66" mass="7060">MAVDRNLRHTLSLGAGFAVRVAGATGVTALRWLRTGRGERRATRWDADGSIFSDSPSNGLLFTAKA</sequence>
<dbReference type="AlphaFoldDB" id="A0A2U1TDG5"/>
<gene>
    <name evidence="1" type="ORF">DF223_08005</name>
</gene>
<name>A0A2U1TDG5_9MICO</name>
<keyword evidence="2" id="KW-1185">Reference proteome</keyword>
<dbReference type="Proteomes" id="UP000244962">
    <property type="component" value="Unassembled WGS sequence"/>
</dbReference>
<dbReference type="KEGG" id="myl:C3E77_10695"/>
<organism evidence="1 2">
    <name type="scientific">Mycetocola zhujimingii</name>
    <dbReference type="NCBI Taxonomy" id="2079792"/>
    <lineage>
        <taxon>Bacteria</taxon>
        <taxon>Bacillati</taxon>
        <taxon>Actinomycetota</taxon>
        <taxon>Actinomycetes</taxon>
        <taxon>Micrococcales</taxon>
        <taxon>Microbacteriaceae</taxon>
        <taxon>Mycetocola</taxon>
    </lineage>
</organism>
<dbReference type="EMBL" id="QEFB01000007">
    <property type="protein sequence ID" value="PWC06916.1"/>
    <property type="molecule type" value="Genomic_DNA"/>
</dbReference>
<evidence type="ECO:0000313" key="1">
    <source>
        <dbReference type="EMBL" id="PWC06916.1"/>
    </source>
</evidence>
<protein>
    <submittedName>
        <fullName evidence="1">Uncharacterized protein</fullName>
    </submittedName>
</protein>
<evidence type="ECO:0000313" key="2">
    <source>
        <dbReference type="Proteomes" id="UP000244962"/>
    </source>
</evidence>
<comment type="caution">
    <text evidence="1">The sequence shown here is derived from an EMBL/GenBank/DDBJ whole genome shotgun (WGS) entry which is preliminary data.</text>
</comment>